<evidence type="ECO:0000256" key="1">
    <source>
        <dbReference type="SAM" id="SignalP"/>
    </source>
</evidence>
<dbReference type="PROSITE" id="PS50181">
    <property type="entry name" value="FBOX"/>
    <property type="match status" value="1"/>
</dbReference>
<dbReference type="InterPro" id="IPR053222">
    <property type="entry name" value="Zygotic_Embryogenesis-Asso"/>
</dbReference>
<dbReference type="PhylomeDB" id="O18130"/>
<dbReference type="PIR" id="T25298">
    <property type="entry name" value="T25298"/>
</dbReference>
<dbReference type="PaxDb" id="6239-T26E3.8"/>
<gene>
    <name evidence="3" type="ORF">CELE_T26E3.8</name>
    <name evidence="3 5" type="ORF">T26E3.8</name>
</gene>
<dbReference type="AGR" id="WB:WBGene00012041"/>
<dbReference type="WormBase" id="T26E3.8">
    <property type="protein sequence ID" value="CE40339"/>
    <property type="gene ID" value="WBGene00012041"/>
</dbReference>
<evidence type="ECO:0000313" key="5">
    <source>
        <dbReference type="WormBase" id="T26E3.8"/>
    </source>
</evidence>
<name>O18130_CAEEL</name>
<dbReference type="GeneID" id="173135"/>
<dbReference type="HOGENOM" id="CLU_1001961_0_0_1"/>
<dbReference type="InterPro" id="IPR001810">
    <property type="entry name" value="F-box_dom"/>
</dbReference>
<reference evidence="3 4" key="1">
    <citation type="journal article" date="1998" name="Science">
        <title>Genome sequence of the nematode C. elegans: a platform for investigating biology.</title>
        <authorList>
            <consortium name="The C. elegans sequencing consortium"/>
            <person name="Sulson J.E."/>
            <person name="Waterston R."/>
        </authorList>
    </citation>
    <scope>NUCLEOTIDE SEQUENCE [LARGE SCALE GENOMIC DNA]</scope>
    <source>
        <strain evidence="3 4">Bristol N2</strain>
    </source>
</reference>
<dbReference type="EMBL" id="BX284601">
    <property type="protein sequence ID" value="CAB04838.2"/>
    <property type="molecule type" value="Genomic_DNA"/>
</dbReference>
<dbReference type="FunCoup" id="O18130">
    <property type="interactions" value="6"/>
</dbReference>
<organism evidence="3 4">
    <name type="scientific">Caenorhabditis elegans</name>
    <dbReference type="NCBI Taxonomy" id="6239"/>
    <lineage>
        <taxon>Eukaryota</taxon>
        <taxon>Metazoa</taxon>
        <taxon>Ecdysozoa</taxon>
        <taxon>Nematoda</taxon>
        <taxon>Chromadorea</taxon>
        <taxon>Rhabditida</taxon>
        <taxon>Rhabditina</taxon>
        <taxon>Rhabditomorpha</taxon>
        <taxon>Rhabditoidea</taxon>
        <taxon>Rhabditidae</taxon>
        <taxon>Peloderinae</taxon>
        <taxon>Caenorhabditis</taxon>
    </lineage>
</organism>
<feature type="signal peptide" evidence="1">
    <location>
        <begin position="1"/>
        <end position="22"/>
    </location>
</feature>
<evidence type="ECO:0000259" key="2">
    <source>
        <dbReference type="PROSITE" id="PS50181"/>
    </source>
</evidence>
<sequence length="278" mass="32252">MSSAVPLPLCKLPFLALSAVTAHLKTMDIFTLLATSKNAQRLVSQSMRNFDIWKTKMKEKCFRLYIVASADHIKISMADRMFYIGNNIGKFRDKISYIFKCVKVYRYDIEVNHRREEDVRQILNILRSVRYCTISRMSYTNQRISGETFQLFARLGSWRSSLHVNVTNPHYTRVHLGDLNYTKIILNGINISNQELNEFIGRYDGGCSRKSYIEAKGMSSILVKSEILKYIKAREIKDGSVSKFHVTKNCRTRDINLEVFIGEHCVQLQNNSCSDRFF</sequence>
<keyword evidence="4" id="KW-1185">Reference proteome</keyword>
<dbReference type="RefSeq" id="NP_493204.2">
    <property type="nucleotide sequence ID" value="NM_060803.4"/>
</dbReference>
<dbReference type="UCSC" id="T26E3.8">
    <property type="organism name" value="c. elegans"/>
</dbReference>
<feature type="domain" description="F-box" evidence="2">
    <location>
        <begin position="6"/>
        <end position="56"/>
    </location>
</feature>
<dbReference type="InParanoid" id="O18130"/>
<dbReference type="PANTHER" id="PTHR22899:SF0">
    <property type="entry name" value="F-BOX ASSOCIATED DOMAIN-CONTAINING PROTEIN-RELATED"/>
    <property type="match status" value="1"/>
</dbReference>
<dbReference type="STRING" id="6239.T26E3.8.1"/>
<accession>O18130</accession>
<dbReference type="AlphaFoldDB" id="O18130"/>
<evidence type="ECO:0000313" key="3">
    <source>
        <dbReference type="EMBL" id="CAB04838.2"/>
    </source>
</evidence>
<dbReference type="PANTHER" id="PTHR22899">
    <property type="entry name" value="CYCLIN-RELATED F-BOX FAMILY"/>
    <property type="match status" value="1"/>
</dbReference>
<feature type="chain" id="PRO_5004157502" evidence="1">
    <location>
        <begin position="23"/>
        <end position="278"/>
    </location>
</feature>
<dbReference type="Bgee" id="WBGene00012041">
    <property type="expression patterns" value="Expressed in embryo and 2 other cell types or tissues"/>
</dbReference>
<evidence type="ECO:0000313" key="4">
    <source>
        <dbReference type="Proteomes" id="UP000001940"/>
    </source>
</evidence>
<keyword evidence="1" id="KW-0732">Signal</keyword>
<proteinExistence type="predicted"/>
<dbReference type="Proteomes" id="UP000001940">
    <property type="component" value="Chromosome I"/>
</dbReference>
<protein>
    <submittedName>
        <fullName evidence="3">F-box domain-containing protein</fullName>
    </submittedName>
</protein>
<dbReference type="KEGG" id="cel:CELE_T26E3.8"/>
<dbReference type="CTD" id="173135"/>